<gene>
    <name evidence="1" type="ORF">LMG23992_04887</name>
</gene>
<sequence length="106" mass="12314">MALAVSTAFAGTVSSVGKEANVIQMEQEFLRSRELQKQQEQAQLDQQYAAYYQQQNQLQGQCAALESQIRANEIQQRQINAWQMMEQLKQAHRALRDQQYRLGCHR</sequence>
<evidence type="ECO:0000313" key="1">
    <source>
        <dbReference type="EMBL" id="CAG9183030.1"/>
    </source>
</evidence>
<comment type="caution">
    <text evidence="1">The sequence shown here is derived from an EMBL/GenBank/DDBJ whole genome shotgun (WGS) entry which is preliminary data.</text>
</comment>
<accession>A0ABN7ZDF6</accession>
<organism evidence="1 2">
    <name type="scientific">Cupriavidus laharis</name>
    <dbReference type="NCBI Taxonomy" id="151654"/>
    <lineage>
        <taxon>Bacteria</taxon>
        <taxon>Pseudomonadati</taxon>
        <taxon>Pseudomonadota</taxon>
        <taxon>Betaproteobacteria</taxon>
        <taxon>Burkholderiales</taxon>
        <taxon>Burkholderiaceae</taxon>
        <taxon>Cupriavidus</taxon>
    </lineage>
</organism>
<dbReference type="EMBL" id="CAJZAI010000018">
    <property type="protein sequence ID" value="CAG9183030.1"/>
    <property type="molecule type" value="Genomic_DNA"/>
</dbReference>
<protein>
    <submittedName>
        <fullName evidence="1">Uncharacterized protein</fullName>
    </submittedName>
</protein>
<evidence type="ECO:0000313" key="2">
    <source>
        <dbReference type="Proteomes" id="UP000727654"/>
    </source>
</evidence>
<name>A0ABN7ZDF6_9BURK</name>
<dbReference type="Proteomes" id="UP000727654">
    <property type="component" value="Unassembled WGS sequence"/>
</dbReference>
<reference evidence="1 2" key="1">
    <citation type="submission" date="2021-08" db="EMBL/GenBank/DDBJ databases">
        <authorList>
            <person name="Peeters C."/>
        </authorList>
    </citation>
    <scope>NUCLEOTIDE SEQUENCE [LARGE SCALE GENOMIC DNA]</scope>
    <source>
        <strain evidence="1 2">LMG 23992</strain>
    </source>
</reference>
<proteinExistence type="predicted"/>
<keyword evidence="2" id="KW-1185">Reference proteome</keyword>